<protein>
    <submittedName>
        <fullName evidence="3">Uncharacterized protein</fullName>
    </submittedName>
</protein>
<sequence length="30" mass="3242">LISRNGILSSKPVEARRSSVPSTHGVVTHR</sequence>
<evidence type="ECO:0000313" key="3">
    <source>
        <dbReference type="EMBL" id="KRY61727.1"/>
    </source>
</evidence>
<evidence type="ECO:0000256" key="1">
    <source>
        <dbReference type="SAM" id="MobiDB-lite"/>
    </source>
</evidence>
<organism evidence="3 4">
    <name type="scientific">Trichinella zimbabwensis</name>
    <dbReference type="NCBI Taxonomy" id="268475"/>
    <lineage>
        <taxon>Eukaryota</taxon>
        <taxon>Metazoa</taxon>
        <taxon>Ecdysozoa</taxon>
        <taxon>Nematoda</taxon>
        <taxon>Enoplea</taxon>
        <taxon>Dorylaimia</taxon>
        <taxon>Trichinellida</taxon>
        <taxon>Trichinellidae</taxon>
        <taxon>Trichinella</taxon>
    </lineage>
</organism>
<accession>A0A0V1DJI6</accession>
<comment type="caution">
    <text evidence="3">The sequence shown here is derived from an EMBL/GenBank/DDBJ whole genome shotgun (WGS) entry which is preliminary data.</text>
</comment>
<name>A0A0V1DJI6_9BILA</name>
<feature type="region of interest" description="Disordered" evidence="1">
    <location>
        <begin position="1"/>
        <end position="30"/>
    </location>
</feature>
<dbReference type="EMBL" id="JYDP01010658">
    <property type="protein sequence ID" value="KRY61723.1"/>
    <property type="molecule type" value="Genomic_DNA"/>
</dbReference>
<reference evidence="3 4" key="1">
    <citation type="submission" date="2015-01" db="EMBL/GenBank/DDBJ databases">
        <title>Evolution of Trichinella species and genotypes.</title>
        <authorList>
            <person name="Korhonen P.K."/>
            <person name="Edoardo P."/>
            <person name="Giuseppe L.R."/>
            <person name="Gasser R.B."/>
        </authorList>
    </citation>
    <scope>NUCLEOTIDE SEQUENCE [LARGE SCALE GENOMIC DNA]</scope>
    <source>
        <strain evidence="3">ISS1029</strain>
    </source>
</reference>
<evidence type="ECO:0000313" key="2">
    <source>
        <dbReference type="EMBL" id="KRY61723.1"/>
    </source>
</evidence>
<dbReference type="AlphaFoldDB" id="A0A0V1DJI6"/>
<keyword evidence="4" id="KW-1185">Reference proteome</keyword>
<dbReference type="Proteomes" id="UP000055024">
    <property type="component" value="Unassembled WGS sequence"/>
</dbReference>
<feature type="non-terminal residue" evidence="3">
    <location>
        <position position="1"/>
    </location>
</feature>
<evidence type="ECO:0000313" key="4">
    <source>
        <dbReference type="Proteomes" id="UP000055024"/>
    </source>
</evidence>
<dbReference type="EMBL" id="JYDP01010651">
    <property type="protein sequence ID" value="KRY61727.1"/>
    <property type="molecule type" value="Genomic_DNA"/>
</dbReference>
<proteinExistence type="predicted"/>
<gene>
    <name evidence="3" type="ORF">T11_13226</name>
    <name evidence="2" type="ORF">T11_3280</name>
</gene>